<dbReference type="Proteomes" id="UP000189580">
    <property type="component" value="Chromosome d"/>
</dbReference>
<dbReference type="EMBL" id="CP014502">
    <property type="protein sequence ID" value="ANB13713.1"/>
    <property type="molecule type" value="Genomic_DNA"/>
</dbReference>
<reference evidence="3 4" key="1">
    <citation type="submission" date="2016-02" db="EMBL/GenBank/DDBJ databases">
        <title>Complete genome sequence and transcriptome regulation of the pentose utilising yeast Sugiyamaella lignohabitans.</title>
        <authorList>
            <person name="Bellasio M."/>
            <person name="Peymann A."/>
            <person name="Valli M."/>
            <person name="Sipitzky M."/>
            <person name="Graf A."/>
            <person name="Sauer M."/>
            <person name="Marx H."/>
            <person name="Mattanovich D."/>
        </authorList>
    </citation>
    <scope>NUCLEOTIDE SEQUENCE [LARGE SCALE GENOMIC DNA]</scope>
    <source>
        <strain evidence="3 4">CBS 10342</strain>
    </source>
</reference>
<dbReference type="SMART" id="SM01100">
    <property type="entry name" value="CRAL_TRIO_N"/>
    <property type="match status" value="1"/>
</dbReference>
<evidence type="ECO:0000259" key="2">
    <source>
        <dbReference type="PROSITE" id="PS50191"/>
    </source>
</evidence>
<dbReference type="InterPro" id="IPR052432">
    <property type="entry name" value="PITP/CRAL-TRIO"/>
</dbReference>
<feature type="region of interest" description="Disordered" evidence="1">
    <location>
        <begin position="411"/>
        <end position="450"/>
    </location>
</feature>
<keyword evidence="4" id="KW-1185">Reference proteome</keyword>
<dbReference type="RefSeq" id="XP_018736190.1">
    <property type="nucleotide sequence ID" value="XM_018881742.1"/>
</dbReference>
<dbReference type="AlphaFoldDB" id="A0A167E6P7"/>
<evidence type="ECO:0000313" key="3">
    <source>
        <dbReference type="EMBL" id="ANB13713.1"/>
    </source>
</evidence>
<evidence type="ECO:0000256" key="1">
    <source>
        <dbReference type="SAM" id="MobiDB-lite"/>
    </source>
</evidence>
<dbReference type="SMART" id="SM00516">
    <property type="entry name" value="SEC14"/>
    <property type="match status" value="1"/>
</dbReference>
<dbReference type="Pfam" id="PF03765">
    <property type="entry name" value="CRAL_TRIO_N"/>
    <property type="match status" value="1"/>
</dbReference>
<dbReference type="PANTHER" id="PTHR46590">
    <property type="entry name" value="PHOSPHATIDYLINOSITOL TRANSFER PROTEIN CSR1-RELATED"/>
    <property type="match status" value="1"/>
</dbReference>
<dbReference type="Pfam" id="PF00650">
    <property type="entry name" value="CRAL_TRIO"/>
    <property type="match status" value="1"/>
</dbReference>
<dbReference type="Gene3D" id="3.40.525.10">
    <property type="entry name" value="CRAL-TRIO lipid binding domain"/>
    <property type="match status" value="1"/>
</dbReference>
<dbReference type="OrthoDB" id="43460at2759"/>
<dbReference type="InterPro" id="IPR036865">
    <property type="entry name" value="CRAL-TRIO_dom_sf"/>
</dbReference>
<dbReference type="GeneID" id="30036812"/>
<name>A0A167E6P7_9ASCO</name>
<gene>
    <name evidence="3" type="primary">CSR1</name>
    <name evidence="3" type="ORF">AWJ20_4656</name>
</gene>
<sequence length="450" mass="50508">MSTAAKGTLPGRAGNLTTEQEHKLKEFWAQVLIYTGSAPESLATQLTSYSVTSGAAAKKKGGFFSKKDKHVDDIATQSELFRAALPKLTPETFIKAVRFMSRGDNVDDLFLRFLRARKWDVAKALEMFATTISWRVEFGVDELLRTGEEQCVKDKEDGVILQFKTGKAILRGKDKTGRPIVDVHVKLHDPKAQSERDIEKFTIFLIEASRLCLNDPNDTAAVIFDLTDFAISNMDYAAVKFIITCFERHYPECLGFLFIHNAPWVFQGIWNVIKGWIDPVVASKISFTRNHNDLVKLIDDKEIPKSMGGSRPWDFEYLPPVPGENQKLEDHETRDKILAERVNLFKELEQVTVQWISATGEQSNALEAKRSQIIAEVRKNYFLLDPYVRARSAYDRDGTLAEFKQQLHQPELEAAAQAAKTGKAPSLADEKNDQTRVKTAPAAAPAAVTA</sequence>
<dbReference type="PROSITE" id="PS50191">
    <property type="entry name" value="CRAL_TRIO"/>
    <property type="match status" value="1"/>
</dbReference>
<dbReference type="InterPro" id="IPR011074">
    <property type="entry name" value="CRAL/TRIO_N_dom"/>
</dbReference>
<dbReference type="InterPro" id="IPR036273">
    <property type="entry name" value="CRAL/TRIO_N_dom_sf"/>
</dbReference>
<proteinExistence type="predicted"/>
<dbReference type="InterPro" id="IPR001251">
    <property type="entry name" value="CRAL-TRIO_dom"/>
</dbReference>
<feature type="compositionally biased region" description="Low complexity" evidence="1">
    <location>
        <begin position="439"/>
        <end position="450"/>
    </location>
</feature>
<dbReference type="SUPFAM" id="SSF52087">
    <property type="entry name" value="CRAL/TRIO domain"/>
    <property type="match status" value="1"/>
</dbReference>
<dbReference type="KEGG" id="slb:AWJ20_4656"/>
<dbReference type="CDD" id="cd00170">
    <property type="entry name" value="SEC14"/>
    <property type="match status" value="1"/>
</dbReference>
<dbReference type="SUPFAM" id="SSF46938">
    <property type="entry name" value="CRAL/TRIO N-terminal domain"/>
    <property type="match status" value="1"/>
</dbReference>
<organism evidence="3 4">
    <name type="scientific">Sugiyamaella lignohabitans</name>
    <dbReference type="NCBI Taxonomy" id="796027"/>
    <lineage>
        <taxon>Eukaryota</taxon>
        <taxon>Fungi</taxon>
        <taxon>Dikarya</taxon>
        <taxon>Ascomycota</taxon>
        <taxon>Saccharomycotina</taxon>
        <taxon>Dipodascomycetes</taxon>
        <taxon>Dipodascales</taxon>
        <taxon>Trichomonascaceae</taxon>
        <taxon>Sugiyamaella</taxon>
    </lineage>
</organism>
<dbReference type="PANTHER" id="PTHR46590:SF1">
    <property type="entry name" value="PHOSPHATIDYLINOSITOL TRANSFER PROTEIN CSR1"/>
    <property type="match status" value="1"/>
</dbReference>
<feature type="domain" description="CRAL-TRIO" evidence="2">
    <location>
        <begin position="156"/>
        <end position="315"/>
    </location>
</feature>
<accession>A0A167E6P7</accession>
<protein>
    <submittedName>
        <fullName evidence="3">Csr1p</fullName>
    </submittedName>
</protein>
<evidence type="ECO:0000313" key="4">
    <source>
        <dbReference type="Proteomes" id="UP000189580"/>
    </source>
</evidence>